<evidence type="ECO:0000313" key="2">
    <source>
        <dbReference type="Proteomes" id="UP001239111"/>
    </source>
</evidence>
<organism evidence="1 2">
    <name type="scientific">Eretmocerus hayati</name>
    <dbReference type="NCBI Taxonomy" id="131215"/>
    <lineage>
        <taxon>Eukaryota</taxon>
        <taxon>Metazoa</taxon>
        <taxon>Ecdysozoa</taxon>
        <taxon>Arthropoda</taxon>
        <taxon>Hexapoda</taxon>
        <taxon>Insecta</taxon>
        <taxon>Pterygota</taxon>
        <taxon>Neoptera</taxon>
        <taxon>Endopterygota</taxon>
        <taxon>Hymenoptera</taxon>
        <taxon>Apocrita</taxon>
        <taxon>Proctotrupomorpha</taxon>
        <taxon>Chalcidoidea</taxon>
        <taxon>Aphelinidae</taxon>
        <taxon>Aphelininae</taxon>
        <taxon>Eretmocerus</taxon>
    </lineage>
</organism>
<accession>A0ACC2NNP7</accession>
<gene>
    <name evidence="1" type="ORF">QAD02_004075</name>
</gene>
<evidence type="ECO:0000313" key="1">
    <source>
        <dbReference type="EMBL" id="KAJ8672815.1"/>
    </source>
</evidence>
<protein>
    <submittedName>
        <fullName evidence="1">Uncharacterized protein</fullName>
    </submittedName>
</protein>
<comment type="caution">
    <text evidence="1">The sequence shown here is derived from an EMBL/GenBank/DDBJ whole genome shotgun (WGS) entry which is preliminary data.</text>
</comment>
<reference evidence="1" key="1">
    <citation type="submission" date="2023-04" db="EMBL/GenBank/DDBJ databases">
        <title>A chromosome-level genome assembly of the parasitoid wasp Eretmocerus hayati.</title>
        <authorList>
            <person name="Zhong Y."/>
            <person name="Liu S."/>
            <person name="Liu Y."/>
        </authorList>
    </citation>
    <scope>NUCLEOTIDE SEQUENCE</scope>
    <source>
        <strain evidence="1">ZJU_SS_LIU_2023</strain>
    </source>
</reference>
<name>A0ACC2NNP7_9HYME</name>
<proteinExistence type="predicted"/>
<dbReference type="Proteomes" id="UP001239111">
    <property type="component" value="Chromosome 3"/>
</dbReference>
<sequence>MYLRMMQRNSKQLLLQISFLILTRKLWSSIEINKINAKYAVDLKVANILAGVMSHATLYVSTWCFAPKDQLHLQCSEMRAIKNIKSNHAQWLSDGVKESPLENYPNGVHIN</sequence>
<dbReference type="EMBL" id="CM056743">
    <property type="protein sequence ID" value="KAJ8672815.1"/>
    <property type="molecule type" value="Genomic_DNA"/>
</dbReference>
<keyword evidence="2" id="KW-1185">Reference proteome</keyword>